<comment type="caution">
    <text evidence="1">The sequence shown here is derived from an EMBL/GenBank/DDBJ whole genome shotgun (WGS) entry which is preliminary data.</text>
</comment>
<name>M1WRV3_9NOST</name>
<organism evidence="1 2">
    <name type="scientific">Richelia intracellularis HH01</name>
    <dbReference type="NCBI Taxonomy" id="1165094"/>
    <lineage>
        <taxon>Bacteria</taxon>
        <taxon>Bacillati</taxon>
        <taxon>Cyanobacteriota</taxon>
        <taxon>Cyanophyceae</taxon>
        <taxon>Nostocales</taxon>
        <taxon>Nostocaceae</taxon>
        <taxon>Richelia</taxon>
    </lineage>
</organism>
<keyword evidence="2" id="KW-1185">Reference proteome</keyword>
<protein>
    <submittedName>
        <fullName evidence="1">Uncharacterized protein</fullName>
    </submittedName>
</protein>
<reference evidence="1 2" key="1">
    <citation type="submission" date="2012-05" db="EMBL/GenBank/DDBJ databases">
        <authorList>
            <person name="Hilton J."/>
        </authorList>
    </citation>
    <scope>NUCLEOTIDE SEQUENCE [LARGE SCALE GENOMIC DNA]</scope>
    <source>
        <strain evidence="1 2">HH01</strain>
    </source>
</reference>
<dbReference type="AlphaFoldDB" id="M1WRV3"/>
<gene>
    <name evidence="1" type="ORF">RINTHH_9540</name>
</gene>
<dbReference type="EMBL" id="CAIY01000035">
    <property type="protein sequence ID" value="CCH67109.1"/>
    <property type="molecule type" value="Genomic_DNA"/>
</dbReference>
<dbReference type="Proteomes" id="UP000053051">
    <property type="component" value="Unassembled WGS sequence"/>
</dbReference>
<evidence type="ECO:0000313" key="2">
    <source>
        <dbReference type="Proteomes" id="UP000053051"/>
    </source>
</evidence>
<evidence type="ECO:0000313" key="1">
    <source>
        <dbReference type="EMBL" id="CCH67109.1"/>
    </source>
</evidence>
<sequence>MPTIFLALSKKSSQLQTNTNNDIAELIQFPVCVSENTTVLARISFH</sequence>
<reference evidence="2" key="2">
    <citation type="submission" date="2016-01" db="EMBL/GenBank/DDBJ databases">
        <title>Diatom-associated endosymboitic cyanobacterium lacks core nitrogen metabolism enzymes.</title>
        <authorList>
            <person name="Hilton J.A."/>
            <person name="Foster R.A."/>
            <person name="Tripp H.J."/>
            <person name="Carter B.J."/>
            <person name="Zehr J.P."/>
            <person name="Villareal T.A."/>
        </authorList>
    </citation>
    <scope>NUCLEOTIDE SEQUENCE [LARGE SCALE GENOMIC DNA]</scope>
    <source>
        <strain evidence="2">HH01</strain>
    </source>
</reference>
<accession>M1WRV3</accession>
<proteinExistence type="predicted"/>